<dbReference type="Proteomes" id="UP000006044">
    <property type="component" value="Unassembled WGS sequence"/>
</dbReference>
<name>K0WR66_9BACT</name>
<dbReference type="eggNOG" id="ENOG502ZXGN">
    <property type="taxonomic scope" value="Bacteria"/>
</dbReference>
<dbReference type="AlphaFoldDB" id="K0WR66"/>
<gene>
    <name evidence="1" type="ORF">HMPREF9448_02604</name>
</gene>
<organism evidence="1 2">
    <name type="scientific">Barnesiella intestinihominis YIT 11860</name>
    <dbReference type="NCBI Taxonomy" id="742726"/>
    <lineage>
        <taxon>Bacteria</taxon>
        <taxon>Pseudomonadati</taxon>
        <taxon>Bacteroidota</taxon>
        <taxon>Bacteroidia</taxon>
        <taxon>Bacteroidales</taxon>
        <taxon>Barnesiellaceae</taxon>
        <taxon>Barnesiella</taxon>
    </lineage>
</organism>
<dbReference type="RefSeq" id="WP_008862982.1">
    <property type="nucleotide sequence ID" value="NZ_CAXSNY010000004.1"/>
</dbReference>
<dbReference type="EMBL" id="ADLE01000018">
    <property type="protein sequence ID" value="EJZ61928.1"/>
    <property type="molecule type" value="Genomic_DNA"/>
</dbReference>
<keyword evidence="2" id="KW-1185">Reference proteome</keyword>
<comment type="caution">
    <text evidence="1">The sequence shown here is derived from an EMBL/GenBank/DDBJ whole genome shotgun (WGS) entry which is preliminary data.</text>
</comment>
<dbReference type="GeneID" id="77849783"/>
<reference evidence="1 2" key="1">
    <citation type="submission" date="2012-08" db="EMBL/GenBank/DDBJ databases">
        <title>The Genome Sequence of Barnesiella intestinihominis YIT 11860.</title>
        <authorList>
            <consortium name="The Broad Institute Genome Sequencing Platform"/>
            <person name="Earl A."/>
            <person name="Ward D."/>
            <person name="Feldgarden M."/>
            <person name="Gevers D."/>
            <person name="Morotomi M."/>
            <person name="Walker B."/>
            <person name="Young S.K."/>
            <person name="Zeng Q."/>
            <person name="Gargeya S."/>
            <person name="Fitzgerald M."/>
            <person name="Haas B."/>
            <person name="Abouelleil A."/>
            <person name="Alvarado L."/>
            <person name="Arachchi H.M."/>
            <person name="Berlin A.M."/>
            <person name="Chapman S.B."/>
            <person name="Goldberg J."/>
            <person name="Griggs A."/>
            <person name="Gujja S."/>
            <person name="Hansen M."/>
            <person name="Howarth C."/>
            <person name="Imamovic A."/>
            <person name="Larimer J."/>
            <person name="McCowen C."/>
            <person name="Montmayeur A."/>
            <person name="Murphy C."/>
            <person name="Neiman D."/>
            <person name="Pearson M."/>
            <person name="Priest M."/>
            <person name="Roberts A."/>
            <person name="Saif S."/>
            <person name="Shea T."/>
            <person name="Sisk P."/>
            <person name="Sykes S."/>
            <person name="Wortman J."/>
            <person name="Nusbaum C."/>
            <person name="Birren B."/>
        </authorList>
    </citation>
    <scope>NUCLEOTIDE SEQUENCE [LARGE SCALE GENOMIC DNA]</scope>
    <source>
        <strain evidence="1 2">YIT 11860</strain>
    </source>
</reference>
<evidence type="ECO:0000313" key="2">
    <source>
        <dbReference type="Proteomes" id="UP000006044"/>
    </source>
</evidence>
<protein>
    <submittedName>
        <fullName evidence="1">Uncharacterized protein</fullName>
    </submittedName>
</protein>
<evidence type="ECO:0000313" key="1">
    <source>
        <dbReference type="EMBL" id="EJZ61928.1"/>
    </source>
</evidence>
<dbReference type="PROSITE" id="PS51257">
    <property type="entry name" value="PROKAR_LIPOPROTEIN"/>
    <property type="match status" value="1"/>
</dbReference>
<accession>K0WR66</accession>
<dbReference type="HOGENOM" id="CLU_663360_0_0_10"/>
<proteinExistence type="predicted"/>
<dbReference type="STRING" id="742726.HMPREF9448_02604"/>
<sequence>MKLLMKRAFTVVLAAVLLFGCGEDNNKTGGNELTPQENKAKLEQCAMEVLGKINPQDHKTLVETIDAFAYKADYGLFEDEIGPTPGEGIEPNPMGMMSVIRKAVTTYNPVVLSVLATEVDYIAIPTGIYTFDEVAREWVETPSAEVLEFVFEVEGVESSISIRKSGKETQIQTDENTIVFVPEHVTMTVNKGADKLAELSVNNTTLDINSLKFDSEIALKTNADYTWAVHVDISPSEAVASASMEIASANIVSVVAGLQLDASKVNPQMTEDDLIASILSATTTSVVNSQLMVAGTAPKIQEMIYALNNINASTDKEYAIAEAAVYNQYMDVNMQYTGDGVPFASVEAQPYLEYEYSYGDTHYEYYEVEPVIVFASDNSRYSFEEYFNEADFGNVLQSVMTLCDQFVSFVKYCK</sequence>